<dbReference type="Pfam" id="PF00990">
    <property type="entry name" value="GGDEF"/>
    <property type="match status" value="1"/>
</dbReference>
<protein>
    <recommendedName>
        <fullName evidence="1">GGDEF domain-containing protein</fullName>
    </recommendedName>
</protein>
<accession>A0A3N0BJ56</accession>
<dbReference type="NCBIfam" id="TIGR00254">
    <property type="entry name" value="GGDEF"/>
    <property type="match status" value="1"/>
</dbReference>
<dbReference type="PANTHER" id="PTHR45138">
    <property type="entry name" value="REGULATORY COMPONENTS OF SENSORY TRANSDUCTION SYSTEM"/>
    <property type="match status" value="1"/>
</dbReference>
<keyword evidence="3" id="KW-1185">Reference proteome</keyword>
<dbReference type="InterPro" id="IPR050469">
    <property type="entry name" value="Diguanylate_Cyclase"/>
</dbReference>
<evidence type="ECO:0000313" key="2">
    <source>
        <dbReference type="EMBL" id="RNL48298.1"/>
    </source>
</evidence>
<dbReference type="OrthoDB" id="23692at2"/>
<dbReference type="InterPro" id="IPR000160">
    <property type="entry name" value="GGDEF_dom"/>
</dbReference>
<dbReference type="CDD" id="cd01949">
    <property type="entry name" value="GGDEF"/>
    <property type="match status" value="1"/>
</dbReference>
<dbReference type="SUPFAM" id="SSF55073">
    <property type="entry name" value="Nucleotide cyclase"/>
    <property type="match status" value="1"/>
</dbReference>
<dbReference type="EMBL" id="QICD01000002">
    <property type="protein sequence ID" value="RNL48298.1"/>
    <property type="molecule type" value="Genomic_DNA"/>
</dbReference>
<dbReference type="Proteomes" id="UP000278632">
    <property type="component" value="Unassembled WGS sequence"/>
</dbReference>
<gene>
    <name evidence="2" type="ORF">DMP08_01380</name>
</gene>
<proteinExistence type="predicted"/>
<evidence type="ECO:0000259" key="1">
    <source>
        <dbReference type="PROSITE" id="PS50887"/>
    </source>
</evidence>
<dbReference type="PANTHER" id="PTHR45138:SF9">
    <property type="entry name" value="DIGUANYLATE CYCLASE DGCM-RELATED"/>
    <property type="match status" value="1"/>
</dbReference>
<feature type="domain" description="GGDEF" evidence="1">
    <location>
        <begin position="154"/>
        <end position="282"/>
    </location>
</feature>
<organism evidence="2 3">
    <name type="scientific">Paraeggerthella hongkongensis</name>
    <dbReference type="NCBI Taxonomy" id="230658"/>
    <lineage>
        <taxon>Bacteria</taxon>
        <taxon>Bacillati</taxon>
        <taxon>Actinomycetota</taxon>
        <taxon>Coriobacteriia</taxon>
        <taxon>Eggerthellales</taxon>
        <taxon>Eggerthellaceae</taxon>
        <taxon>Paraeggerthella</taxon>
    </lineage>
</organism>
<dbReference type="InterPro" id="IPR029787">
    <property type="entry name" value="Nucleotide_cyclase"/>
</dbReference>
<dbReference type="PROSITE" id="PS50887">
    <property type="entry name" value="GGDEF"/>
    <property type="match status" value="1"/>
</dbReference>
<comment type="caution">
    <text evidence="2">The sequence shown here is derived from an EMBL/GenBank/DDBJ whole genome shotgun (WGS) entry which is preliminary data.</text>
</comment>
<name>A0A3N0BJ56_9ACTN</name>
<reference evidence="3" key="1">
    <citation type="submission" date="2018-05" db="EMBL/GenBank/DDBJ databases">
        <title>Genome Sequencing of selected type strains of the family Eggerthellaceae.</title>
        <authorList>
            <person name="Danylec N."/>
            <person name="Stoll D.A."/>
            <person name="Doetsch A."/>
            <person name="Huch M."/>
        </authorList>
    </citation>
    <scope>NUCLEOTIDE SEQUENCE [LARGE SCALE GENOMIC DNA]</scope>
    <source>
        <strain evidence="3">DSM 16106</strain>
    </source>
</reference>
<dbReference type="GO" id="GO:0052621">
    <property type="term" value="F:diguanylate cyclase activity"/>
    <property type="evidence" value="ECO:0007669"/>
    <property type="project" value="TreeGrafter"/>
</dbReference>
<dbReference type="SMART" id="SM00267">
    <property type="entry name" value="GGDEF"/>
    <property type="match status" value="1"/>
</dbReference>
<sequence length="286" mass="30625">MKLTENQLPGFMAGLRELFDVARLVDASAAAAWDVSEDGRLVACEGRCHAIWGKSRRCRDCTSARALSSKGQASKFEIANNEAFFVVSTYVEVGGSPYVLETVRKVGEDALFGADGKSCFLEMVEACSKKLWLDQLTGVCNRRYFDEQIKSLEGFDAAAFVDVDDFKSVNDSFGHAAGDSALKEIASALASSVRPSDALVRIGGDEFVIAFRGMLPAALAGRLEEARRKVAALRFPETPGLRVSVSIGGACGADGIEQLVARADEALYRAKEGKGRVVLAPADPQS</sequence>
<dbReference type="Gene3D" id="3.30.70.270">
    <property type="match status" value="1"/>
</dbReference>
<dbReference type="AlphaFoldDB" id="A0A3N0BJ56"/>
<dbReference type="RefSeq" id="WP_123191226.1">
    <property type="nucleotide sequence ID" value="NZ_QICD01000002.1"/>
</dbReference>
<evidence type="ECO:0000313" key="3">
    <source>
        <dbReference type="Proteomes" id="UP000278632"/>
    </source>
</evidence>
<dbReference type="InterPro" id="IPR043128">
    <property type="entry name" value="Rev_trsase/Diguanyl_cyclase"/>
</dbReference>